<name>A0AAV1P2C8_SCOSC</name>
<keyword evidence="6" id="KW-1015">Disulfide bond</keyword>
<dbReference type="InterPro" id="IPR000920">
    <property type="entry name" value="Myelin_P0-rel"/>
</dbReference>
<keyword evidence="11" id="KW-1185">Reference proteome</keyword>
<keyword evidence="10" id="KW-0406">Ion transport</keyword>
<dbReference type="GO" id="GO:0086002">
    <property type="term" value="P:cardiac muscle cell action potential involved in contraction"/>
    <property type="evidence" value="ECO:0007669"/>
    <property type="project" value="TreeGrafter"/>
</dbReference>
<dbReference type="SMART" id="SM00409">
    <property type="entry name" value="IG"/>
    <property type="match status" value="2"/>
</dbReference>
<dbReference type="PANTHER" id="PTHR13869:SF40">
    <property type="entry name" value="SCN4BA PROTEIN"/>
    <property type="match status" value="1"/>
</dbReference>
<reference evidence="10 11" key="1">
    <citation type="submission" date="2024-01" db="EMBL/GenBank/DDBJ databases">
        <authorList>
            <person name="Alioto T."/>
            <person name="Alioto T."/>
            <person name="Gomez Garrido J."/>
        </authorList>
    </citation>
    <scope>NUCLEOTIDE SEQUENCE [LARGE SCALE GENOMIC DNA]</scope>
</reference>
<dbReference type="InterPro" id="IPR007110">
    <property type="entry name" value="Ig-like_dom"/>
</dbReference>
<dbReference type="InterPro" id="IPR013783">
    <property type="entry name" value="Ig-like_fold"/>
</dbReference>
<evidence type="ECO:0000256" key="8">
    <source>
        <dbReference type="ARBA" id="ARBA00023319"/>
    </source>
</evidence>
<evidence type="ECO:0000256" key="1">
    <source>
        <dbReference type="ARBA" id="ARBA00004479"/>
    </source>
</evidence>
<evidence type="ECO:0000256" key="7">
    <source>
        <dbReference type="ARBA" id="ARBA00023180"/>
    </source>
</evidence>
<comment type="caution">
    <text evidence="10">The sequence shown here is derived from an EMBL/GenBank/DDBJ whole genome shotgun (WGS) entry which is preliminary data.</text>
</comment>
<protein>
    <submittedName>
        <fullName evidence="10">Sodium channel, voltage-gated, type IV, beta a isoform X1</fullName>
    </submittedName>
</protein>
<evidence type="ECO:0000313" key="10">
    <source>
        <dbReference type="EMBL" id="CAK6965219.1"/>
    </source>
</evidence>
<keyword evidence="10" id="KW-0407">Ion channel</keyword>
<dbReference type="SMART" id="SM00406">
    <property type="entry name" value="IGv"/>
    <property type="match status" value="1"/>
</dbReference>
<proteinExistence type="predicted"/>
<dbReference type="GO" id="GO:0034220">
    <property type="term" value="P:monoatomic ion transmembrane transport"/>
    <property type="evidence" value="ECO:0007669"/>
    <property type="project" value="UniProtKB-KW"/>
</dbReference>
<evidence type="ECO:0000256" key="6">
    <source>
        <dbReference type="ARBA" id="ARBA00023157"/>
    </source>
</evidence>
<dbReference type="GO" id="GO:0017080">
    <property type="term" value="F:sodium channel regulator activity"/>
    <property type="evidence" value="ECO:0007669"/>
    <property type="project" value="TreeGrafter"/>
</dbReference>
<dbReference type="AlphaFoldDB" id="A0AAV1P2C8"/>
<evidence type="ECO:0000256" key="4">
    <source>
        <dbReference type="ARBA" id="ARBA00022989"/>
    </source>
</evidence>
<dbReference type="PANTHER" id="PTHR13869">
    <property type="entry name" value="MYELIN P0 RELATED"/>
    <property type="match status" value="1"/>
</dbReference>
<keyword evidence="7" id="KW-0325">Glycoprotein</keyword>
<evidence type="ECO:0000313" key="11">
    <source>
        <dbReference type="Proteomes" id="UP001314229"/>
    </source>
</evidence>
<dbReference type="Gene3D" id="2.60.40.10">
    <property type="entry name" value="Immunoglobulins"/>
    <property type="match status" value="2"/>
</dbReference>
<evidence type="ECO:0000256" key="3">
    <source>
        <dbReference type="ARBA" id="ARBA00022729"/>
    </source>
</evidence>
<keyword evidence="10" id="KW-0813">Transport</keyword>
<gene>
    <name evidence="10" type="ORF">FSCOSCO3_A026309</name>
</gene>
<keyword evidence="4" id="KW-1133">Transmembrane helix</keyword>
<dbReference type="Pfam" id="PF07686">
    <property type="entry name" value="V-set"/>
    <property type="match status" value="1"/>
</dbReference>
<evidence type="ECO:0000259" key="9">
    <source>
        <dbReference type="PROSITE" id="PS50835"/>
    </source>
</evidence>
<dbReference type="InterPro" id="IPR003599">
    <property type="entry name" value="Ig_sub"/>
</dbReference>
<keyword evidence="3" id="KW-0732">Signal</keyword>
<dbReference type="GO" id="GO:0001518">
    <property type="term" value="C:voltage-gated sodium channel complex"/>
    <property type="evidence" value="ECO:0007669"/>
    <property type="project" value="TreeGrafter"/>
</dbReference>
<keyword evidence="8" id="KW-0393">Immunoglobulin domain</keyword>
<dbReference type="InterPro" id="IPR013106">
    <property type="entry name" value="Ig_V-set"/>
</dbReference>
<evidence type="ECO:0000256" key="2">
    <source>
        <dbReference type="ARBA" id="ARBA00022692"/>
    </source>
</evidence>
<organism evidence="10 11">
    <name type="scientific">Scomber scombrus</name>
    <name type="common">Atlantic mackerel</name>
    <name type="synonym">Scomber vernalis</name>
    <dbReference type="NCBI Taxonomy" id="13677"/>
    <lineage>
        <taxon>Eukaryota</taxon>
        <taxon>Metazoa</taxon>
        <taxon>Chordata</taxon>
        <taxon>Craniata</taxon>
        <taxon>Vertebrata</taxon>
        <taxon>Euteleostomi</taxon>
        <taxon>Actinopterygii</taxon>
        <taxon>Neopterygii</taxon>
        <taxon>Teleostei</taxon>
        <taxon>Neoteleostei</taxon>
        <taxon>Acanthomorphata</taxon>
        <taxon>Pelagiaria</taxon>
        <taxon>Scombriformes</taxon>
        <taxon>Scombridae</taxon>
        <taxon>Scomber</taxon>
    </lineage>
</organism>
<sequence length="263" mass="29095">MASVDSTGLIVSGRLRSGDLLHAGLAVALLLGVWSVGGLEVSTGKLCEGKIPDDKKEPSANVSHKRLEFVGSSKNKNISILLWNITFEDDGKYICFARNPKENNRNHSATFTLKVVDQSLNGSTVLLPCTYSSCIGIKNLYVSWRYNDNGTILKLCEAVIPIEGEEPMVFVYQERVEFVGSSKSNDISMLLWNITFEDEGEYICFARNPKEKGRDHSATFTLKVVDQYALTLQMGTANEFAFSQADQKRLHYTPDQSGGIGRP</sequence>
<evidence type="ECO:0000256" key="5">
    <source>
        <dbReference type="ARBA" id="ARBA00023136"/>
    </source>
</evidence>
<dbReference type="GO" id="GO:0060307">
    <property type="term" value="P:regulation of ventricular cardiac muscle cell membrane repolarization"/>
    <property type="evidence" value="ECO:0007669"/>
    <property type="project" value="TreeGrafter"/>
</dbReference>
<dbReference type="EMBL" id="CAWUFR010000080">
    <property type="protein sequence ID" value="CAK6965219.1"/>
    <property type="molecule type" value="Genomic_DNA"/>
</dbReference>
<dbReference type="GO" id="GO:0044325">
    <property type="term" value="F:transmembrane transporter binding"/>
    <property type="evidence" value="ECO:0007669"/>
    <property type="project" value="TreeGrafter"/>
</dbReference>
<dbReference type="InterPro" id="IPR036179">
    <property type="entry name" value="Ig-like_dom_sf"/>
</dbReference>
<keyword evidence="2" id="KW-0812">Transmembrane</keyword>
<dbReference type="Proteomes" id="UP001314229">
    <property type="component" value="Unassembled WGS sequence"/>
</dbReference>
<comment type="subcellular location">
    <subcellularLocation>
        <location evidence="1">Membrane</location>
        <topology evidence="1">Single-pass type I membrane protein</topology>
    </subcellularLocation>
</comment>
<feature type="domain" description="Ig-like" evidence="9">
    <location>
        <begin position="100"/>
        <end position="221"/>
    </location>
</feature>
<dbReference type="SUPFAM" id="SSF48726">
    <property type="entry name" value="Immunoglobulin"/>
    <property type="match status" value="2"/>
</dbReference>
<dbReference type="PROSITE" id="PS50835">
    <property type="entry name" value="IG_LIKE"/>
    <property type="match status" value="1"/>
</dbReference>
<keyword evidence="5" id="KW-0472">Membrane</keyword>
<accession>A0AAV1P2C8</accession>